<evidence type="ECO:0000256" key="2">
    <source>
        <dbReference type="ARBA" id="ARBA00023082"/>
    </source>
</evidence>
<gene>
    <name evidence="7" type="ORF">Enr13x_68570</name>
</gene>
<keyword evidence="3" id="KW-0238">DNA-binding</keyword>
<dbReference type="PANTHER" id="PTHR43133">
    <property type="entry name" value="RNA POLYMERASE ECF-TYPE SIGMA FACTO"/>
    <property type="match status" value="1"/>
</dbReference>
<evidence type="ECO:0000313" key="7">
    <source>
        <dbReference type="EMBL" id="QDV46948.1"/>
    </source>
</evidence>
<dbReference type="PANTHER" id="PTHR43133:SF8">
    <property type="entry name" value="RNA POLYMERASE SIGMA FACTOR HI_1459-RELATED"/>
    <property type="match status" value="1"/>
</dbReference>
<evidence type="ECO:0000256" key="4">
    <source>
        <dbReference type="ARBA" id="ARBA00023163"/>
    </source>
</evidence>
<feature type="domain" description="RNA polymerase sigma-70 region 2" evidence="6">
    <location>
        <begin position="35"/>
        <end position="103"/>
    </location>
</feature>
<organism evidence="7 8">
    <name type="scientific">Stieleria neptunia</name>
    <dbReference type="NCBI Taxonomy" id="2527979"/>
    <lineage>
        <taxon>Bacteria</taxon>
        <taxon>Pseudomonadati</taxon>
        <taxon>Planctomycetota</taxon>
        <taxon>Planctomycetia</taxon>
        <taxon>Pirellulales</taxon>
        <taxon>Pirellulaceae</taxon>
        <taxon>Stieleria</taxon>
    </lineage>
</organism>
<dbReference type="InterPro" id="IPR014284">
    <property type="entry name" value="RNA_pol_sigma-70_dom"/>
</dbReference>
<protein>
    <submittedName>
        <fullName evidence="7">RNA polymerase sigma factor RpoE</fullName>
    </submittedName>
</protein>
<dbReference type="InterPro" id="IPR007627">
    <property type="entry name" value="RNA_pol_sigma70_r2"/>
</dbReference>
<proteinExistence type="predicted"/>
<evidence type="ECO:0000256" key="3">
    <source>
        <dbReference type="ARBA" id="ARBA00023125"/>
    </source>
</evidence>
<dbReference type="SUPFAM" id="SSF88946">
    <property type="entry name" value="Sigma2 domain of RNA polymerase sigma factors"/>
    <property type="match status" value="1"/>
</dbReference>
<evidence type="ECO:0000256" key="1">
    <source>
        <dbReference type="ARBA" id="ARBA00023015"/>
    </source>
</evidence>
<dbReference type="OrthoDB" id="281047at2"/>
<dbReference type="EMBL" id="CP037423">
    <property type="protein sequence ID" value="QDV46948.1"/>
    <property type="molecule type" value="Genomic_DNA"/>
</dbReference>
<evidence type="ECO:0000259" key="6">
    <source>
        <dbReference type="Pfam" id="PF04542"/>
    </source>
</evidence>
<keyword evidence="8" id="KW-1185">Reference proteome</keyword>
<dbReference type="AlphaFoldDB" id="A0A518I1J4"/>
<reference evidence="7 8" key="1">
    <citation type="submission" date="2019-03" db="EMBL/GenBank/DDBJ databases">
        <title>Deep-cultivation of Planctomycetes and their phenomic and genomic characterization uncovers novel biology.</title>
        <authorList>
            <person name="Wiegand S."/>
            <person name="Jogler M."/>
            <person name="Boedeker C."/>
            <person name="Pinto D."/>
            <person name="Vollmers J."/>
            <person name="Rivas-Marin E."/>
            <person name="Kohn T."/>
            <person name="Peeters S.H."/>
            <person name="Heuer A."/>
            <person name="Rast P."/>
            <person name="Oberbeckmann S."/>
            <person name="Bunk B."/>
            <person name="Jeske O."/>
            <person name="Meyerdierks A."/>
            <person name="Storesund J.E."/>
            <person name="Kallscheuer N."/>
            <person name="Luecker S."/>
            <person name="Lage O.M."/>
            <person name="Pohl T."/>
            <person name="Merkel B.J."/>
            <person name="Hornburger P."/>
            <person name="Mueller R.-W."/>
            <person name="Bruemmer F."/>
            <person name="Labrenz M."/>
            <person name="Spormann A.M."/>
            <person name="Op den Camp H."/>
            <person name="Overmann J."/>
            <person name="Amann R."/>
            <person name="Jetten M.S.M."/>
            <person name="Mascher T."/>
            <person name="Medema M.H."/>
            <person name="Devos D.P."/>
            <person name="Kaster A.-K."/>
            <person name="Ovreas L."/>
            <person name="Rohde M."/>
            <person name="Galperin M.Y."/>
            <person name="Jogler C."/>
        </authorList>
    </citation>
    <scope>NUCLEOTIDE SEQUENCE [LARGE SCALE GENOMIC DNA]</scope>
    <source>
        <strain evidence="7 8">Enr13</strain>
    </source>
</reference>
<keyword evidence="4" id="KW-0804">Transcription</keyword>
<dbReference type="InterPro" id="IPR039425">
    <property type="entry name" value="RNA_pol_sigma-70-like"/>
</dbReference>
<dbReference type="Proteomes" id="UP000319004">
    <property type="component" value="Chromosome"/>
</dbReference>
<feature type="region of interest" description="Disordered" evidence="5">
    <location>
        <begin position="1"/>
        <end position="21"/>
    </location>
</feature>
<dbReference type="RefSeq" id="WP_145391060.1">
    <property type="nucleotide sequence ID" value="NZ_CP037423.1"/>
</dbReference>
<name>A0A518I1J4_9BACT</name>
<dbReference type="KEGG" id="snep:Enr13x_68570"/>
<accession>A0A518I1J4</accession>
<dbReference type="InterPro" id="IPR013325">
    <property type="entry name" value="RNA_pol_sigma_r2"/>
</dbReference>
<dbReference type="Pfam" id="PF04542">
    <property type="entry name" value="Sigma70_r2"/>
    <property type="match status" value="1"/>
</dbReference>
<dbReference type="GO" id="GO:0016987">
    <property type="term" value="F:sigma factor activity"/>
    <property type="evidence" value="ECO:0007669"/>
    <property type="project" value="UniProtKB-KW"/>
</dbReference>
<dbReference type="GO" id="GO:0003677">
    <property type="term" value="F:DNA binding"/>
    <property type="evidence" value="ECO:0007669"/>
    <property type="project" value="UniProtKB-KW"/>
</dbReference>
<keyword evidence="1" id="KW-0805">Transcription regulation</keyword>
<dbReference type="Gene3D" id="1.10.1740.10">
    <property type="match status" value="1"/>
</dbReference>
<dbReference type="GO" id="GO:0006352">
    <property type="term" value="P:DNA-templated transcription initiation"/>
    <property type="evidence" value="ECO:0007669"/>
    <property type="project" value="InterPro"/>
</dbReference>
<feature type="compositionally biased region" description="Basic and acidic residues" evidence="5">
    <location>
        <begin position="1"/>
        <end position="15"/>
    </location>
</feature>
<sequence>MNAHPDDRRRPEHPTLSHPFLEGVQQNDPAQWSRLVETFGPIVYRWCRTSGVAESDAPDVVQEIFASVARGICGFERQKESGSFRSWLATITRNRVRDHFRKLAGRQPAEGGTEALRRLQQKADSLDESIDGDSISSPLVRQVLKSVKVEFEPATWDAFWLSTIESQPAALVAETTGLSVASVYQSKSRVLRKLRQRLSELP</sequence>
<dbReference type="NCBIfam" id="TIGR02937">
    <property type="entry name" value="sigma70-ECF"/>
    <property type="match status" value="1"/>
</dbReference>
<keyword evidence="2" id="KW-0731">Sigma factor</keyword>
<evidence type="ECO:0000256" key="5">
    <source>
        <dbReference type="SAM" id="MobiDB-lite"/>
    </source>
</evidence>
<evidence type="ECO:0000313" key="8">
    <source>
        <dbReference type="Proteomes" id="UP000319004"/>
    </source>
</evidence>